<organism evidence="1 2">
    <name type="scientific">Araneus ventricosus</name>
    <name type="common">Orbweaver spider</name>
    <name type="synonym">Epeira ventricosa</name>
    <dbReference type="NCBI Taxonomy" id="182803"/>
    <lineage>
        <taxon>Eukaryota</taxon>
        <taxon>Metazoa</taxon>
        <taxon>Ecdysozoa</taxon>
        <taxon>Arthropoda</taxon>
        <taxon>Chelicerata</taxon>
        <taxon>Arachnida</taxon>
        <taxon>Araneae</taxon>
        <taxon>Araneomorphae</taxon>
        <taxon>Entelegynae</taxon>
        <taxon>Araneoidea</taxon>
        <taxon>Araneidae</taxon>
        <taxon>Araneus</taxon>
    </lineage>
</organism>
<sequence>MLTHLLSGLIKSVKGSPCKQKVLSVAYSIISSVRPRSFVSAVQVGIEVFLHRGFRSRHLINLLHSLSWSISYSEICQYETFVTMNTSREVQDNGYVQFVFDNANHNTRNVDGHGIFHVMGGVQCVTPSSAVQTTSCIPRPNIRTTEKVVGNFGFILIVTYDGLKNHGLNRLVMEYVLSLRYQVFAKNAVVHMASGHTYARELRAYSLSQAAIAHLTVEYCEEDRFLIDSDSIGWLIRLFNRF</sequence>
<proteinExistence type="predicted"/>
<dbReference type="Proteomes" id="UP000499080">
    <property type="component" value="Unassembled WGS sequence"/>
</dbReference>
<protein>
    <submittedName>
        <fullName evidence="1">Uncharacterized protein</fullName>
    </submittedName>
</protein>
<reference evidence="1 2" key="1">
    <citation type="journal article" date="2019" name="Sci. Rep.">
        <title>Orb-weaving spider Araneus ventricosus genome elucidates the spidroin gene catalogue.</title>
        <authorList>
            <person name="Kono N."/>
            <person name="Nakamura H."/>
            <person name="Ohtoshi R."/>
            <person name="Moran D.A.P."/>
            <person name="Shinohara A."/>
            <person name="Yoshida Y."/>
            <person name="Fujiwara M."/>
            <person name="Mori M."/>
            <person name="Tomita M."/>
            <person name="Arakawa K."/>
        </authorList>
    </citation>
    <scope>NUCLEOTIDE SEQUENCE [LARGE SCALE GENOMIC DNA]</scope>
</reference>
<keyword evidence="2" id="KW-1185">Reference proteome</keyword>
<accession>A0A4Y2D786</accession>
<evidence type="ECO:0000313" key="1">
    <source>
        <dbReference type="EMBL" id="GBM12590.1"/>
    </source>
</evidence>
<gene>
    <name evidence="1" type="ORF">AVEN_146773_1</name>
</gene>
<name>A0A4Y2D786_ARAVE</name>
<comment type="caution">
    <text evidence="1">The sequence shown here is derived from an EMBL/GenBank/DDBJ whole genome shotgun (WGS) entry which is preliminary data.</text>
</comment>
<dbReference type="OrthoDB" id="7473794at2759"/>
<evidence type="ECO:0000313" key="2">
    <source>
        <dbReference type="Proteomes" id="UP000499080"/>
    </source>
</evidence>
<dbReference type="EMBL" id="BGPR01000316">
    <property type="protein sequence ID" value="GBM12590.1"/>
    <property type="molecule type" value="Genomic_DNA"/>
</dbReference>
<dbReference type="AlphaFoldDB" id="A0A4Y2D786"/>